<feature type="chain" id="PRO_5011494236" evidence="1">
    <location>
        <begin position="26"/>
        <end position="197"/>
    </location>
</feature>
<proteinExistence type="predicted"/>
<dbReference type="EMBL" id="AP018350">
    <property type="protein sequence ID" value="BBA25698.1"/>
    <property type="molecule type" value="Genomic_DNA"/>
</dbReference>
<feature type="signal peptide" evidence="1">
    <location>
        <begin position="1"/>
        <end position="25"/>
    </location>
</feature>
<accession>A0A286T4V8</accession>
<sequence>MNRKMTVVSASLVGALSLFSQTAKADDWGCQVLLCLSDPRGPTTESECKPPIHKLWDHLRKGKPFPSCAMATNSRTGKRSYAQLVYDPYDPCPDGTKPAGGYIAQSQSADRKDWRRLQYAFSTHGRRYDSGGAWNMYEGNGPRACVGNHLGSYSVYRGNDDSNISVQVYDQVVWQQPQNPRAIDVFIDEAFHHRVRY</sequence>
<keyword evidence="1" id="KW-0732">Signal</keyword>
<geneLocation type="plasmid" evidence="2">
    <name>pMTY10660_IncW</name>
</geneLocation>
<dbReference type="RefSeq" id="WP_012414173.1">
    <property type="nucleotide sequence ID" value="NZ_BEEA01000020.1"/>
</dbReference>
<evidence type="ECO:0000256" key="1">
    <source>
        <dbReference type="SAM" id="SignalP"/>
    </source>
</evidence>
<evidence type="ECO:0000313" key="2">
    <source>
        <dbReference type="EMBL" id="BBA25698.1"/>
    </source>
</evidence>
<gene>
    <name evidence="2" type="ORF">TUM10660_00034</name>
</gene>
<protein>
    <submittedName>
        <fullName evidence="2">Uncharacterized protein</fullName>
    </submittedName>
</protein>
<reference evidence="2" key="1">
    <citation type="journal article" date="2018" name="Antimicrob. Agents Chemother.">
        <title>Molecular Characterization of IMP-1-Producing Enterobacter cloacae Complex Isolates in Tokyo.</title>
        <authorList>
            <person name="Aoki K."/>
            <person name="Harada S."/>
            <person name="Yahara K."/>
            <person name="Ishii Y."/>
            <person name="Motooka D."/>
            <person name="Nakamura S."/>
            <person name="Akeda Y."/>
            <person name="Iida T."/>
            <person name="Tomono K."/>
            <person name="Iwata S."/>
            <person name="Moriya K."/>
            <person name="Tateda K."/>
        </authorList>
    </citation>
    <scope>NUCLEOTIDE SEQUENCE</scope>
    <source>
        <strain evidence="2">TUM10660</strain>
        <plasmid evidence="2">pMTY10660_IncW</plasmid>
    </source>
</reference>
<name>A0A286T4V8_9ENTR</name>
<keyword evidence="2" id="KW-0614">Plasmid</keyword>
<dbReference type="AlphaFoldDB" id="A0A286T4V8"/>
<organism evidence="2">
    <name type="scientific">Enterobacter hormaechei</name>
    <dbReference type="NCBI Taxonomy" id="158836"/>
    <lineage>
        <taxon>Bacteria</taxon>
        <taxon>Pseudomonadati</taxon>
        <taxon>Pseudomonadota</taxon>
        <taxon>Gammaproteobacteria</taxon>
        <taxon>Enterobacterales</taxon>
        <taxon>Enterobacteriaceae</taxon>
        <taxon>Enterobacter</taxon>
        <taxon>Enterobacter cloacae complex</taxon>
    </lineage>
</organism>